<feature type="compositionally biased region" description="Basic and acidic residues" evidence="1">
    <location>
        <begin position="206"/>
        <end position="221"/>
    </location>
</feature>
<feature type="compositionally biased region" description="Basic and acidic residues" evidence="1">
    <location>
        <begin position="135"/>
        <end position="162"/>
    </location>
</feature>
<keyword evidence="3" id="KW-1185">Reference proteome</keyword>
<name>A0AAF0Y9E2_9TREE</name>
<feature type="compositionally biased region" description="Acidic residues" evidence="1">
    <location>
        <begin position="116"/>
        <end position="134"/>
    </location>
</feature>
<evidence type="ECO:0000256" key="1">
    <source>
        <dbReference type="SAM" id="MobiDB-lite"/>
    </source>
</evidence>
<dbReference type="Proteomes" id="UP000827549">
    <property type="component" value="Chromosome 2"/>
</dbReference>
<reference evidence="2" key="1">
    <citation type="submission" date="2023-10" db="EMBL/GenBank/DDBJ databases">
        <authorList>
            <person name="Noh H."/>
        </authorList>
    </citation>
    <scope>NUCLEOTIDE SEQUENCE</scope>
    <source>
        <strain evidence="2">DUCC4014</strain>
    </source>
</reference>
<proteinExistence type="predicted"/>
<feature type="region of interest" description="Disordered" evidence="1">
    <location>
        <begin position="104"/>
        <end position="278"/>
    </location>
</feature>
<feature type="compositionally biased region" description="Acidic residues" evidence="1">
    <location>
        <begin position="165"/>
        <end position="176"/>
    </location>
</feature>
<dbReference type="AlphaFoldDB" id="A0AAF0Y9E2"/>
<feature type="compositionally biased region" description="Basic and acidic residues" evidence="1">
    <location>
        <begin position="1"/>
        <end position="27"/>
    </location>
</feature>
<dbReference type="EMBL" id="CP086715">
    <property type="protein sequence ID" value="WOO79388.1"/>
    <property type="molecule type" value="Genomic_DNA"/>
</dbReference>
<feature type="compositionally biased region" description="Basic and acidic residues" evidence="1">
    <location>
        <begin position="104"/>
        <end position="115"/>
    </location>
</feature>
<evidence type="ECO:0000313" key="3">
    <source>
        <dbReference type="Proteomes" id="UP000827549"/>
    </source>
</evidence>
<feature type="region of interest" description="Disordered" evidence="1">
    <location>
        <begin position="1"/>
        <end position="49"/>
    </location>
</feature>
<evidence type="ECO:0000313" key="2">
    <source>
        <dbReference type="EMBL" id="WOO79388.1"/>
    </source>
</evidence>
<organism evidence="2 3">
    <name type="scientific">Vanrija pseudolonga</name>
    <dbReference type="NCBI Taxonomy" id="143232"/>
    <lineage>
        <taxon>Eukaryota</taxon>
        <taxon>Fungi</taxon>
        <taxon>Dikarya</taxon>
        <taxon>Basidiomycota</taxon>
        <taxon>Agaricomycotina</taxon>
        <taxon>Tremellomycetes</taxon>
        <taxon>Trichosporonales</taxon>
        <taxon>Trichosporonaceae</taxon>
        <taxon>Vanrija</taxon>
    </lineage>
</organism>
<feature type="compositionally biased region" description="Polar residues" evidence="1">
    <location>
        <begin position="178"/>
        <end position="191"/>
    </location>
</feature>
<dbReference type="GeneID" id="87806159"/>
<accession>A0AAF0Y9E2</accession>
<sequence>MNNEDRLRVRSCYGDRHADAKGSEVRSSRNSNHRHPRVPTDAAPEEPGRYLLTPDERLDLWRLQRKTDFEVLEVENLRLCAWDAQREEECRPYFEELERLQEEAYEEEWRRRSEEEREEEFDREEGRDVEEEYEEWHGIQDDRSRDDDLHEEVIDEDDRHLDGAAAEEEDDEDDAPDTSPTGTPQSQNQRPTGRLRGTGVWTNYEWVDKNKDDRRVAREKSVVTSGGTRSGKRYRAEADEETERISLAQDKADDDEASLKKRRNEKGKWPAGRPRTSD</sequence>
<gene>
    <name evidence="2" type="ORF">LOC62_02G002912</name>
</gene>
<dbReference type="RefSeq" id="XP_062625420.1">
    <property type="nucleotide sequence ID" value="XM_062769436.1"/>
</dbReference>
<protein>
    <submittedName>
        <fullName evidence="2">Uncharacterized protein</fullName>
    </submittedName>
</protein>